<comment type="caution">
    <text evidence="1">The sequence shown here is derived from an EMBL/GenBank/DDBJ whole genome shotgun (WGS) entry which is preliminary data.</text>
</comment>
<evidence type="ECO:0000313" key="1">
    <source>
        <dbReference type="EMBL" id="GIY45275.1"/>
    </source>
</evidence>
<gene>
    <name evidence="1" type="primary">MLRP2_17</name>
    <name evidence="1" type="ORF">CEXT_341061</name>
</gene>
<dbReference type="EMBL" id="BPLR01011255">
    <property type="protein sequence ID" value="GIY45275.1"/>
    <property type="molecule type" value="Genomic_DNA"/>
</dbReference>
<organism evidence="1 2">
    <name type="scientific">Caerostris extrusa</name>
    <name type="common">Bark spider</name>
    <name type="synonym">Caerostris bankana</name>
    <dbReference type="NCBI Taxonomy" id="172846"/>
    <lineage>
        <taxon>Eukaryota</taxon>
        <taxon>Metazoa</taxon>
        <taxon>Ecdysozoa</taxon>
        <taxon>Arthropoda</taxon>
        <taxon>Chelicerata</taxon>
        <taxon>Arachnida</taxon>
        <taxon>Araneae</taxon>
        <taxon>Araneomorphae</taxon>
        <taxon>Entelegynae</taxon>
        <taxon>Araneoidea</taxon>
        <taxon>Araneidae</taxon>
        <taxon>Caerostris</taxon>
    </lineage>
</organism>
<accession>A0AAV4TKD9</accession>
<protein>
    <submittedName>
        <fullName evidence="1">MAM and LDL-receptor class A domain-containing protein 2</fullName>
    </submittedName>
</protein>
<dbReference type="AlphaFoldDB" id="A0AAV4TKD9"/>
<feature type="non-terminal residue" evidence="1">
    <location>
        <position position="233"/>
    </location>
</feature>
<dbReference type="Proteomes" id="UP001054945">
    <property type="component" value="Unassembled WGS sequence"/>
</dbReference>
<proteinExistence type="predicted"/>
<sequence length="233" mass="26309">MLSTGMLKAEDNDALFRMPDHTTQSIEELNNGTMCVFSWKLFLYIGFKETPVGSSQISHVCASQKRGVVSSASCVTFLLSHPQRKPTFAKYLLVDRQWTFRSSVVSDCRTRSSLAWCTFPNCVQDCFLARVVFEVSVGSPRLWPSLQCDDVLLRFSTEAEECATWENVRAPFDPNAKTYLGEDYFESIKDHTLGTPQCCLDIPRYSTQGTKTVLRIIRGFAGASFHRNCLKDV</sequence>
<evidence type="ECO:0000313" key="2">
    <source>
        <dbReference type="Proteomes" id="UP001054945"/>
    </source>
</evidence>
<reference evidence="1 2" key="1">
    <citation type="submission" date="2021-06" db="EMBL/GenBank/DDBJ databases">
        <title>Caerostris extrusa draft genome.</title>
        <authorList>
            <person name="Kono N."/>
            <person name="Arakawa K."/>
        </authorList>
    </citation>
    <scope>NUCLEOTIDE SEQUENCE [LARGE SCALE GENOMIC DNA]</scope>
</reference>
<name>A0AAV4TKD9_CAEEX</name>
<keyword evidence="2" id="KW-1185">Reference proteome</keyword>